<dbReference type="NCBIfam" id="TIGR00976">
    <property type="entry name" value="CocE_NonD"/>
    <property type="match status" value="1"/>
</dbReference>
<sequence>MRGNKHRQWRWEMAVIVFLLIGGLSLPATGPVADAGAATQPKWTAYDRPAQYQVKVEKDVPIPMRDGTVLRADVYRPDSSGKFPVILTQTPYNKNGALGQGNPYFVERGYVHVVVDVRGTGGSQGTWESFGEAEQRDGAELVGWAARQPWSDGNVGLWGASYMAINQIFTAAQHPPGLKAIFPIVPMGDSYRDIMMSGGQANTGFIPLWLGLVTSGGVLPPTYTLKDPAAAGAAIVGHAGAVSNFQTSTLISILGGGELGYDGPFYRIRSPLEVADQVNVPAFVVGGLHDIFQRGEPLLYEKMKDQTTAKLLIGNWNHGNFGQGLPRDGVPTLDQIALRWFDHYLKGKDTHPEKMPDVTQYVLGKERFKTQADWPHPGLTPQKVYLEQERELSWKTPKKEGSDTTPQHPVNGICSGSTNQWTAGAVQVTPCSKDNRVTELTELTYTTPVLDRDLKLSGPIAARLYASTTAKEAVVSVRITDVAPDGTSTELTAGWLAASLRQTDPSRSRFIKGENIAPWHPFTRASVQPVTPGKVMKLNVEIFPTHAVIPKGHRLRVAIGPSDFPHAVSPLPQSLKQAGGFLKIHHGPDHPSNVVLPVVEKE</sequence>
<dbReference type="Proteomes" id="UP000625210">
    <property type="component" value="Unassembled WGS sequence"/>
</dbReference>
<dbReference type="SUPFAM" id="SSF49785">
    <property type="entry name" value="Galactose-binding domain-like"/>
    <property type="match status" value="1"/>
</dbReference>
<keyword evidence="1" id="KW-0378">Hydrolase</keyword>
<evidence type="ECO:0000313" key="4">
    <source>
        <dbReference type="Proteomes" id="UP000625210"/>
    </source>
</evidence>
<protein>
    <submittedName>
        <fullName evidence="3">Putative peptidase</fullName>
    </submittedName>
</protein>
<dbReference type="AlphaFoldDB" id="A0A8J2YCA9"/>
<dbReference type="InterPro" id="IPR008979">
    <property type="entry name" value="Galactose-bd-like_sf"/>
</dbReference>
<dbReference type="Gene3D" id="3.40.50.1820">
    <property type="entry name" value="alpha/beta hydrolase"/>
    <property type="match status" value="1"/>
</dbReference>
<dbReference type="Gene3D" id="2.60.120.260">
    <property type="entry name" value="Galactose-binding domain-like"/>
    <property type="match status" value="1"/>
</dbReference>
<feature type="domain" description="Xaa-Pro dipeptidyl-peptidase C-terminal" evidence="2">
    <location>
        <begin position="338"/>
        <end position="595"/>
    </location>
</feature>
<name>A0A8J2YCA9_9BACL</name>
<dbReference type="InterPro" id="IPR029058">
    <property type="entry name" value="AB_hydrolase_fold"/>
</dbReference>
<dbReference type="Gene3D" id="1.10.3020.10">
    <property type="entry name" value="alpha-amino acid ester hydrolase ( Helical cap domain)"/>
    <property type="match status" value="1"/>
</dbReference>
<keyword evidence="4" id="KW-1185">Reference proteome</keyword>
<dbReference type="GO" id="GO:0008239">
    <property type="term" value="F:dipeptidyl-peptidase activity"/>
    <property type="evidence" value="ECO:0007669"/>
    <property type="project" value="InterPro"/>
</dbReference>
<dbReference type="InterPro" id="IPR050585">
    <property type="entry name" value="Xaa-Pro_dipeptidyl-ppase/CocE"/>
</dbReference>
<dbReference type="Pfam" id="PF02129">
    <property type="entry name" value="Peptidase_S15"/>
    <property type="match status" value="1"/>
</dbReference>
<dbReference type="SMART" id="SM00939">
    <property type="entry name" value="PepX_C"/>
    <property type="match status" value="1"/>
</dbReference>
<dbReference type="SUPFAM" id="SSF53474">
    <property type="entry name" value="alpha/beta-Hydrolases"/>
    <property type="match status" value="1"/>
</dbReference>
<organism evidence="3 4">
    <name type="scientific">Marinithermofilum abyssi</name>
    <dbReference type="NCBI Taxonomy" id="1571185"/>
    <lineage>
        <taxon>Bacteria</taxon>
        <taxon>Bacillati</taxon>
        <taxon>Bacillota</taxon>
        <taxon>Bacilli</taxon>
        <taxon>Bacillales</taxon>
        <taxon>Thermoactinomycetaceae</taxon>
        <taxon>Marinithermofilum</taxon>
    </lineage>
</organism>
<dbReference type="PANTHER" id="PTHR43056">
    <property type="entry name" value="PEPTIDASE S9 PROLYL OLIGOPEPTIDASE"/>
    <property type="match status" value="1"/>
</dbReference>
<dbReference type="InterPro" id="IPR005674">
    <property type="entry name" value="CocE/Ser_esterase"/>
</dbReference>
<accession>A0A8J2YCA9</accession>
<dbReference type="EMBL" id="BMHQ01000004">
    <property type="protein sequence ID" value="GGE13802.1"/>
    <property type="molecule type" value="Genomic_DNA"/>
</dbReference>
<dbReference type="InterPro" id="IPR013736">
    <property type="entry name" value="Xaa-Pro_dipept_C"/>
</dbReference>
<evidence type="ECO:0000259" key="2">
    <source>
        <dbReference type="SMART" id="SM00939"/>
    </source>
</evidence>
<evidence type="ECO:0000256" key="1">
    <source>
        <dbReference type="ARBA" id="ARBA00022801"/>
    </source>
</evidence>
<comment type="caution">
    <text evidence="3">The sequence shown here is derived from an EMBL/GenBank/DDBJ whole genome shotgun (WGS) entry which is preliminary data.</text>
</comment>
<dbReference type="PANTHER" id="PTHR43056:SF10">
    <property type="entry name" value="COCE_NOND FAMILY, PUTATIVE (AFU_ORTHOLOGUE AFUA_7G00600)-RELATED"/>
    <property type="match status" value="1"/>
</dbReference>
<reference evidence="3" key="2">
    <citation type="submission" date="2020-09" db="EMBL/GenBank/DDBJ databases">
        <authorList>
            <person name="Sun Q."/>
            <person name="Zhou Y."/>
        </authorList>
    </citation>
    <scope>NUCLEOTIDE SEQUENCE</scope>
    <source>
        <strain evidence="3">CGMCC 1.15179</strain>
    </source>
</reference>
<dbReference type="Pfam" id="PF08530">
    <property type="entry name" value="PepX_C"/>
    <property type="match status" value="1"/>
</dbReference>
<gene>
    <name evidence="3" type="ORF">GCM10011571_14080</name>
</gene>
<dbReference type="RefSeq" id="WP_188647192.1">
    <property type="nucleotide sequence ID" value="NZ_BMHQ01000004.1"/>
</dbReference>
<dbReference type="InterPro" id="IPR000383">
    <property type="entry name" value="Xaa-Pro-like_dom"/>
</dbReference>
<evidence type="ECO:0000313" key="3">
    <source>
        <dbReference type="EMBL" id="GGE13802.1"/>
    </source>
</evidence>
<proteinExistence type="predicted"/>
<reference evidence="3" key="1">
    <citation type="journal article" date="2014" name="Int. J. Syst. Evol. Microbiol.">
        <title>Complete genome sequence of Corynebacterium casei LMG S-19264T (=DSM 44701T), isolated from a smear-ripened cheese.</title>
        <authorList>
            <consortium name="US DOE Joint Genome Institute (JGI-PGF)"/>
            <person name="Walter F."/>
            <person name="Albersmeier A."/>
            <person name="Kalinowski J."/>
            <person name="Ruckert C."/>
        </authorList>
    </citation>
    <scope>NUCLEOTIDE SEQUENCE</scope>
    <source>
        <strain evidence="3">CGMCC 1.15179</strain>
    </source>
</reference>